<reference evidence="1 2" key="1">
    <citation type="submission" date="2024-01" db="EMBL/GenBank/DDBJ databases">
        <title>The genomes of 5 underutilized Papilionoideae crops provide insights into root nodulation and disease resistanc.</title>
        <authorList>
            <person name="Jiang F."/>
        </authorList>
    </citation>
    <scope>NUCLEOTIDE SEQUENCE [LARGE SCALE GENOMIC DNA]</scope>
    <source>
        <strain evidence="1">JINMINGXINNONG_FW02</strain>
        <tissue evidence="1">Leaves</tissue>
    </source>
</reference>
<dbReference type="EMBL" id="JAYMYR010000007">
    <property type="protein sequence ID" value="KAK7353087.1"/>
    <property type="molecule type" value="Genomic_DNA"/>
</dbReference>
<sequence>MAYGCHSSCARLAAKKGEKVVFKNSDSEHRRSLEAAAVLTALRHASTASLLTVYANMLIPFHILLSIHIIPMQQHLPSTHVSAATTSATILYFSSATKPICNLPWAVETLQC</sequence>
<dbReference type="Proteomes" id="UP001374584">
    <property type="component" value="Unassembled WGS sequence"/>
</dbReference>
<gene>
    <name evidence="1" type="ORF">VNO80_18523</name>
</gene>
<accession>A0AAN9QZ03</accession>
<evidence type="ECO:0000313" key="1">
    <source>
        <dbReference type="EMBL" id="KAK7353087.1"/>
    </source>
</evidence>
<organism evidence="1 2">
    <name type="scientific">Phaseolus coccineus</name>
    <name type="common">Scarlet runner bean</name>
    <name type="synonym">Phaseolus multiflorus</name>
    <dbReference type="NCBI Taxonomy" id="3886"/>
    <lineage>
        <taxon>Eukaryota</taxon>
        <taxon>Viridiplantae</taxon>
        <taxon>Streptophyta</taxon>
        <taxon>Embryophyta</taxon>
        <taxon>Tracheophyta</taxon>
        <taxon>Spermatophyta</taxon>
        <taxon>Magnoliopsida</taxon>
        <taxon>eudicotyledons</taxon>
        <taxon>Gunneridae</taxon>
        <taxon>Pentapetalae</taxon>
        <taxon>rosids</taxon>
        <taxon>fabids</taxon>
        <taxon>Fabales</taxon>
        <taxon>Fabaceae</taxon>
        <taxon>Papilionoideae</taxon>
        <taxon>50 kb inversion clade</taxon>
        <taxon>NPAAA clade</taxon>
        <taxon>indigoferoid/millettioid clade</taxon>
        <taxon>Phaseoleae</taxon>
        <taxon>Phaseolus</taxon>
    </lineage>
</organism>
<comment type="caution">
    <text evidence="1">The sequence shown here is derived from an EMBL/GenBank/DDBJ whole genome shotgun (WGS) entry which is preliminary data.</text>
</comment>
<name>A0AAN9QZ03_PHACN</name>
<protein>
    <submittedName>
        <fullName evidence="1">Uncharacterized protein</fullName>
    </submittedName>
</protein>
<proteinExistence type="predicted"/>
<evidence type="ECO:0000313" key="2">
    <source>
        <dbReference type="Proteomes" id="UP001374584"/>
    </source>
</evidence>
<dbReference type="AlphaFoldDB" id="A0AAN9QZ03"/>
<keyword evidence="2" id="KW-1185">Reference proteome</keyword>